<dbReference type="Pfam" id="PF00883">
    <property type="entry name" value="Peptidase_M17"/>
    <property type="match status" value="1"/>
</dbReference>
<dbReference type="PANTHER" id="PTHR11963">
    <property type="entry name" value="LEUCINE AMINOPEPTIDASE-RELATED"/>
    <property type="match status" value="1"/>
</dbReference>
<feature type="transmembrane region" description="Helical" evidence="5">
    <location>
        <begin position="20"/>
        <end position="39"/>
    </location>
</feature>
<organism evidence="7">
    <name type="scientific">Schistocephalus solidus</name>
    <name type="common">Tapeworm</name>
    <dbReference type="NCBI Taxonomy" id="70667"/>
    <lineage>
        <taxon>Eukaryota</taxon>
        <taxon>Metazoa</taxon>
        <taxon>Spiralia</taxon>
        <taxon>Lophotrochozoa</taxon>
        <taxon>Platyhelminthes</taxon>
        <taxon>Cestoda</taxon>
        <taxon>Eucestoda</taxon>
        <taxon>Diphyllobothriidea</taxon>
        <taxon>Diphyllobothriidae</taxon>
        <taxon>Schistocephalus</taxon>
    </lineage>
</organism>
<dbReference type="PROSITE" id="PS00631">
    <property type="entry name" value="CYTOSOL_AP"/>
    <property type="match status" value="1"/>
</dbReference>
<dbReference type="PANTHER" id="PTHR11963:SF48">
    <property type="entry name" value="DIPEPTIDASE B, ISOFORM A"/>
    <property type="match status" value="1"/>
</dbReference>
<comment type="similarity">
    <text evidence="1">Belongs to the peptidase M17 family.</text>
</comment>
<dbReference type="InterPro" id="IPR000819">
    <property type="entry name" value="Peptidase_M17_C"/>
</dbReference>
<dbReference type="GO" id="GO:0070006">
    <property type="term" value="F:metalloaminopeptidase activity"/>
    <property type="evidence" value="ECO:0007669"/>
    <property type="project" value="InterPro"/>
</dbReference>
<proteinExistence type="inferred from homology"/>
<evidence type="ECO:0000256" key="1">
    <source>
        <dbReference type="ARBA" id="ARBA00009528"/>
    </source>
</evidence>
<dbReference type="SUPFAM" id="SSF53187">
    <property type="entry name" value="Zn-dependent exopeptidases"/>
    <property type="match status" value="1"/>
</dbReference>
<dbReference type="AlphaFoldDB" id="A0A0X3PVJ7"/>
<feature type="non-terminal residue" evidence="7">
    <location>
        <position position="1"/>
    </location>
</feature>
<feature type="domain" description="Cytosol aminopeptidase" evidence="6">
    <location>
        <begin position="409"/>
        <end position="416"/>
    </location>
</feature>
<reference evidence="7" key="1">
    <citation type="submission" date="2016-01" db="EMBL/GenBank/DDBJ databases">
        <title>Reference transcriptome for the parasite Schistocephalus solidus: insights into the molecular evolution of parasitism.</title>
        <authorList>
            <person name="Hebert F.O."/>
            <person name="Grambauer S."/>
            <person name="Barber I."/>
            <person name="Landry C.R."/>
            <person name="Aubin-Horth N."/>
        </authorList>
    </citation>
    <scope>NUCLEOTIDE SEQUENCE</scope>
</reference>
<keyword evidence="2" id="KW-0031">Aminopeptidase</keyword>
<evidence type="ECO:0000259" key="6">
    <source>
        <dbReference type="PROSITE" id="PS00631"/>
    </source>
</evidence>
<evidence type="ECO:0000256" key="4">
    <source>
        <dbReference type="ARBA" id="ARBA00022801"/>
    </source>
</evidence>
<keyword evidence="3" id="KW-0645">Protease</keyword>
<evidence type="ECO:0000256" key="3">
    <source>
        <dbReference type="ARBA" id="ARBA00022670"/>
    </source>
</evidence>
<accession>A0A0X3PVJ7</accession>
<evidence type="ECO:0000256" key="2">
    <source>
        <dbReference type="ARBA" id="ARBA00022438"/>
    </source>
</evidence>
<dbReference type="PRINTS" id="PR00481">
    <property type="entry name" value="LAMNOPPTDASE"/>
</dbReference>
<gene>
    <name evidence="7" type="ORF">TR143661</name>
</gene>
<keyword evidence="5" id="KW-1133">Transmembrane helix</keyword>
<dbReference type="GO" id="GO:0006508">
    <property type="term" value="P:proteolysis"/>
    <property type="evidence" value="ECO:0007669"/>
    <property type="project" value="UniProtKB-KW"/>
</dbReference>
<keyword evidence="4" id="KW-0378">Hydrolase</keyword>
<keyword evidence="5" id="KW-0472">Membrane</keyword>
<sequence length="592" mass="65166">VQSFAADKPQGPFRSFMHVYSLECVVVSILLNWSTKVVVYRSHLATQMQRLGLCLLLPLLVCVSAALGTLVAVEDLKTEGFDTIVFVSNLTGLESGIFDSIVQALNSYSLVHPLALNEKCVVPFPKNPSKRIINAPTGALNRDYDDSRRIYEAAKNGVKWAVELGFRSPLLVLGPLSSAPEDAVWMQGIYPQLNAIMGALSALYTPLEIREAFPERATKYDKLGVYKPARDVLKIAWAMEEGRGVARDICGSDPERMSAYRIVEYLEQVFRNDSQVSMKAERVDPIKYPFCAAVNRAAKGVERHDGRIVTMEYQGSGTPQETLLFTGKGITFDTGGANIKTHNYMQGMHRDKCGAAAVAGFFKTLSMLKPRSLKVMGFMAFVRNSPGADAYIPDEILTSLAGRRVRVVNTDAEGRVVLTDMLYYAKEAALKESNPHIFSIATLTGHARTTYLDYPAVMDNGPARKINAASSLKNAGDKISDMVEISTIRREDYEITNGQSEYEDLMQSYHKGTSDYGRGHQLAAAFLLRASGLDEHGINSKKPIPFTHIDMITAVSCPTKPPGASPIMALTVKYVLPKIEFNADFVPCTCEK</sequence>
<evidence type="ECO:0000313" key="7">
    <source>
        <dbReference type="EMBL" id="JAP55824.1"/>
    </source>
</evidence>
<keyword evidence="5" id="KW-0812">Transmembrane</keyword>
<feature type="transmembrane region" description="Helical" evidence="5">
    <location>
        <begin position="51"/>
        <end position="73"/>
    </location>
</feature>
<protein>
    <recommendedName>
        <fullName evidence="6">Cytosol aminopeptidase domain-containing protein</fullName>
    </recommendedName>
</protein>
<dbReference type="Gene3D" id="3.40.630.10">
    <property type="entry name" value="Zn peptidases"/>
    <property type="match status" value="1"/>
</dbReference>
<dbReference type="EMBL" id="GEEE01007401">
    <property type="protein sequence ID" value="JAP55824.1"/>
    <property type="molecule type" value="Transcribed_RNA"/>
</dbReference>
<dbReference type="GO" id="GO:0005737">
    <property type="term" value="C:cytoplasm"/>
    <property type="evidence" value="ECO:0007669"/>
    <property type="project" value="InterPro"/>
</dbReference>
<evidence type="ECO:0000256" key="5">
    <source>
        <dbReference type="SAM" id="Phobius"/>
    </source>
</evidence>
<name>A0A0X3PVJ7_SCHSO</name>
<dbReference type="GO" id="GO:0030145">
    <property type="term" value="F:manganese ion binding"/>
    <property type="evidence" value="ECO:0007669"/>
    <property type="project" value="InterPro"/>
</dbReference>
<dbReference type="InterPro" id="IPR011356">
    <property type="entry name" value="Leucine_aapep/pepB"/>
</dbReference>